<accession>A0A9P5YUQ8</accession>
<evidence type="ECO:0000256" key="1">
    <source>
        <dbReference type="SAM" id="MobiDB-lite"/>
    </source>
</evidence>
<keyword evidence="3" id="KW-1185">Reference proteome</keyword>
<feature type="compositionally biased region" description="Basic and acidic residues" evidence="1">
    <location>
        <begin position="88"/>
        <end position="97"/>
    </location>
</feature>
<dbReference type="EMBL" id="MU155394">
    <property type="protein sequence ID" value="KAF9474155.1"/>
    <property type="molecule type" value="Genomic_DNA"/>
</dbReference>
<evidence type="ECO:0000313" key="3">
    <source>
        <dbReference type="Proteomes" id="UP000807469"/>
    </source>
</evidence>
<protein>
    <submittedName>
        <fullName evidence="2">Uncharacterized protein</fullName>
    </submittedName>
</protein>
<evidence type="ECO:0000313" key="2">
    <source>
        <dbReference type="EMBL" id="KAF9474155.1"/>
    </source>
</evidence>
<sequence length="279" mass="32438">MDEDDGGLSRRLKRKAMAVSKPDMIENEAGMTEKPVEECGRTWKNPSLQAYKWRTTTVREGIEHLKIAIVPPSWWLTEATTNKGQGDQCRKQNDSTRDFAPTQGKRTASRAALPRMNGNRARAKKDPSCVASLRHEAIRRVIAYDGWWRYVSGNGPGRANHMRNMEEHYALFNFNWSSLVLNLRPGTTHPRSRGYFEEDIKIETETWSDSQVIRSERDVSVSERYRGTHMHKCRPNKRSSALPFRDNLHRISGRWGWVFRTDKEPDIERKKTPLEIEER</sequence>
<comment type="caution">
    <text evidence="2">The sequence shown here is derived from an EMBL/GenBank/DDBJ whole genome shotgun (WGS) entry which is preliminary data.</text>
</comment>
<feature type="region of interest" description="Disordered" evidence="1">
    <location>
        <begin position="82"/>
        <end position="127"/>
    </location>
</feature>
<dbReference type="AlphaFoldDB" id="A0A9P5YUQ8"/>
<dbReference type="Proteomes" id="UP000807469">
    <property type="component" value="Unassembled WGS sequence"/>
</dbReference>
<gene>
    <name evidence="2" type="ORF">BDN70DRAFT_899206</name>
</gene>
<proteinExistence type="predicted"/>
<name>A0A9P5YUQ8_9AGAR</name>
<reference evidence="2" key="1">
    <citation type="submission" date="2020-11" db="EMBL/GenBank/DDBJ databases">
        <authorList>
            <consortium name="DOE Joint Genome Institute"/>
            <person name="Ahrendt S."/>
            <person name="Riley R."/>
            <person name="Andreopoulos W."/>
            <person name="Labutti K."/>
            <person name="Pangilinan J."/>
            <person name="Ruiz-Duenas F.J."/>
            <person name="Barrasa J.M."/>
            <person name="Sanchez-Garcia M."/>
            <person name="Camarero S."/>
            <person name="Miyauchi S."/>
            <person name="Serrano A."/>
            <person name="Linde D."/>
            <person name="Babiker R."/>
            <person name="Drula E."/>
            <person name="Ayuso-Fernandez I."/>
            <person name="Pacheco R."/>
            <person name="Padilla G."/>
            <person name="Ferreira P."/>
            <person name="Barriuso J."/>
            <person name="Kellner H."/>
            <person name="Castanera R."/>
            <person name="Alfaro M."/>
            <person name="Ramirez L."/>
            <person name="Pisabarro A.G."/>
            <person name="Kuo A."/>
            <person name="Tritt A."/>
            <person name="Lipzen A."/>
            <person name="He G."/>
            <person name="Yan M."/>
            <person name="Ng V."/>
            <person name="Cullen D."/>
            <person name="Martin F."/>
            <person name="Rosso M.-N."/>
            <person name="Henrissat B."/>
            <person name="Hibbett D."/>
            <person name="Martinez A.T."/>
            <person name="Grigoriev I.V."/>
        </authorList>
    </citation>
    <scope>NUCLEOTIDE SEQUENCE</scope>
    <source>
        <strain evidence="2">CIRM-BRFM 674</strain>
    </source>
</reference>
<organism evidence="2 3">
    <name type="scientific">Pholiota conissans</name>
    <dbReference type="NCBI Taxonomy" id="109636"/>
    <lineage>
        <taxon>Eukaryota</taxon>
        <taxon>Fungi</taxon>
        <taxon>Dikarya</taxon>
        <taxon>Basidiomycota</taxon>
        <taxon>Agaricomycotina</taxon>
        <taxon>Agaricomycetes</taxon>
        <taxon>Agaricomycetidae</taxon>
        <taxon>Agaricales</taxon>
        <taxon>Agaricineae</taxon>
        <taxon>Strophariaceae</taxon>
        <taxon>Pholiota</taxon>
    </lineage>
</organism>
<feature type="region of interest" description="Disordered" evidence="1">
    <location>
        <begin position="1"/>
        <end position="20"/>
    </location>
</feature>